<feature type="region of interest" description="Disordered" evidence="2">
    <location>
        <begin position="669"/>
        <end position="702"/>
    </location>
</feature>
<feature type="region of interest" description="Disordered" evidence="2">
    <location>
        <begin position="790"/>
        <end position="810"/>
    </location>
</feature>
<dbReference type="EnsemblMetazoa" id="GBRI023191-RA">
    <property type="protein sequence ID" value="GBRI023191-PA"/>
    <property type="gene ID" value="GBRI023191"/>
</dbReference>
<accession>A0A1A9WKQ2</accession>
<feature type="compositionally biased region" description="Basic and acidic residues" evidence="2">
    <location>
        <begin position="498"/>
        <end position="514"/>
    </location>
</feature>
<feature type="compositionally biased region" description="Pro residues" evidence="2">
    <location>
        <begin position="686"/>
        <end position="699"/>
    </location>
</feature>
<feature type="region of interest" description="Disordered" evidence="2">
    <location>
        <begin position="22"/>
        <end position="46"/>
    </location>
</feature>
<name>A0A1A9WKQ2_9MUSC</name>
<dbReference type="STRING" id="37001.A0A1A9WKQ2"/>
<evidence type="ECO:0000256" key="2">
    <source>
        <dbReference type="SAM" id="MobiDB-lite"/>
    </source>
</evidence>
<feature type="region of interest" description="Disordered" evidence="2">
    <location>
        <begin position="752"/>
        <end position="771"/>
    </location>
</feature>
<evidence type="ECO:0000313" key="4">
    <source>
        <dbReference type="Proteomes" id="UP000091820"/>
    </source>
</evidence>
<protein>
    <submittedName>
        <fullName evidence="3">Uncharacterized protein</fullName>
    </submittedName>
</protein>
<feature type="compositionally biased region" description="Low complexity" evidence="2">
    <location>
        <begin position="486"/>
        <end position="497"/>
    </location>
</feature>
<dbReference type="VEuPathDB" id="VectorBase:GBRI023191"/>
<dbReference type="AlphaFoldDB" id="A0A1A9WKQ2"/>
<feature type="compositionally biased region" description="Polar residues" evidence="2">
    <location>
        <begin position="25"/>
        <end position="46"/>
    </location>
</feature>
<dbReference type="Proteomes" id="UP000091820">
    <property type="component" value="Unassembled WGS sequence"/>
</dbReference>
<feature type="coiled-coil region" evidence="1">
    <location>
        <begin position="575"/>
        <end position="632"/>
    </location>
</feature>
<feature type="region of interest" description="Disordered" evidence="2">
    <location>
        <begin position="466"/>
        <end position="525"/>
    </location>
</feature>
<proteinExistence type="predicted"/>
<organism evidence="3 4">
    <name type="scientific">Glossina brevipalpis</name>
    <dbReference type="NCBI Taxonomy" id="37001"/>
    <lineage>
        <taxon>Eukaryota</taxon>
        <taxon>Metazoa</taxon>
        <taxon>Ecdysozoa</taxon>
        <taxon>Arthropoda</taxon>
        <taxon>Hexapoda</taxon>
        <taxon>Insecta</taxon>
        <taxon>Pterygota</taxon>
        <taxon>Neoptera</taxon>
        <taxon>Endopterygota</taxon>
        <taxon>Diptera</taxon>
        <taxon>Brachycera</taxon>
        <taxon>Muscomorpha</taxon>
        <taxon>Hippoboscoidea</taxon>
        <taxon>Glossinidae</taxon>
        <taxon>Glossina</taxon>
    </lineage>
</organism>
<reference evidence="4" key="1">
    <citation type="submission" date="2014-03" db="EMBL/GenBank/DDBJ databases">
        <authorList>
            <person name="Aksoy S."/>
            <person name="Warren W."/>
            <person name="Wilson R.K."/>
        </authorList>
    </citation>
    <scope>NUCLEOTIDE SEQUENCE [LARGE SCALE GENOMIC DNA]</scope>
    <source>
        <strain evidence="4">IAEA</strain>
    </source>
</reference>
<keyword evidence="1" id="KW-0175">Coiled coil</keyword>
<keyword evidence="4" id="KW-1185">Reference proteome</keyword>
<feature type="compositionally biased region" description="Basic and acidic residues" evidence="2">
    <location>
        <begin position="675"/>
        <end position="684"/>
    </location>
</feature>
<evidence type="ECO:0000256" key="1">
    <source>
        <dbReference type="SAM" id="Coils"/>
    </source>
</evidence>
<evidence type="ECO:0000313" key="3">
    <source>
        <dbReference type="EnsemblMetazoa" id="GBRI023191-PA"/>
    </source>
</evidence>
<feature type="compositionally biased region" description="Basic and acidic residues" evidence="2">
    <location>
        <begin position="466"/>
        <end position="485"/>
    </location>
</feature>
<reference evidence="3" key="2">
    <citation type="submission" date="2020-05" db="UniProtKB">
        <authorList>
            <consortium name="EnsemblMetazoa"/>
        </authorList>
    </citation>
    <scope>IDENTIFICATION</scope>
    <source>
        <strain evidence="3">IAEA</strain>
    </source>
</reference>
<sequence length="1044" mass="120404">LVVITDEEAKFEEEKDHPLFRFDQNRSNVQNPQNTEVESESQQLQGMPNTRMYKKKNYSKKWVIIECSPNNVANDESEATKLLKPAKYIMTVKSKTKNRHSQGTLPDYTISRNLHLESGINLTSSDLFKGKGLLKYCRMSWFLIETDEGLCLGANKEPNGKRFFVIIHSMELIDDESENMYVDRKVRFMWKQEIVEGKIRFASDERDYVNHELKILQQDEAQDDAVVQSNKPKSFIVQYRRGTDALIYRILSEKENGEDMSKNVVLEDYMPNVAKILYMNESQELLLQELNLLKKKCFEMNFRNTKSSNMLASDWLLIQYSSGPFNLTYKIINYSETVWQNENKFPDVIAYIKANDLTFQGIIVNRSQDYDELKKMLQVIQKIGLEVAFPLESFRHLAEGNCTREEENKTDRINKCAYVLDPESEQIFDLCEGQDLKATKSLIDLSRLSGGSDRLSGRDTIYDLKGEVRGNQGKKKEEGKEERAKSVPPSSPQVSPQDTRELANEVKGNRRRYTDTTSLVRSSVERKEPKEKILQVIDYTIDKDFVEIPKSREPDHQPEILNLDRKDCGIMPVVSRDKCARIDKLEEQVSMLRQELSRVKEEFVPMKDLLRFNSISERLRELNSLLSDLKHNCNRARYSDYPDDEDALEKHIKTVNLEEIPPMEITSAAPLSSAQREEPAKEKNPPSLPSPLPTPPPPLAHLEEEEDCDFTDVPLAIPRSENFKIVNDYRVDPEVRRQRLDKRDQARAEVRCQKHKQQQFPENAQPIGTPEKEEAKSKCLRFEWDNSPIPPLVKENQSQKNATPLNTSTPYVPESVLLKRTSEAQTDRRKWGPTHKKKTKCSQLDSKRTSEFEHLNNRCTNELNQIEKGHSGEDDREFTAEVETDQGKWDPTRKKKTTCSHVDARRATEFDNELISVARASRVANGSRMQNGNAANDLEMCDNMNLPLLTSNLNESIYGVLGNVQPSKIALTILLQVDNLYHINVSVMRTGQSLGCLYATEECIIEANQRHVFEEFLTFFVVDSMNTMEQKNKILSHSFDYIKN</sequence>
<feature type="compositionally biased region" description="Polar residues" evidence="2">
    <location>
        <begin position="795"/>
        <end position="810"/>
    </location>
</feature>